<dbReference type="EMBL" id="JALLPB020000898">
    <property type="protein sequence ID" value="KAL3806064.1"/>
    <property type="molecule type" value="Genomic_DNA"/>
</dbReference>
<gene>
    <name evidence="2" type="ORF">ACHAXA_011706</name>
</gene>
<dbReference type="Pfam" id="PF13843">
    <property type="entry name" value="DDE_Tnp_1_7"/>
    <property type="match status" value="1"/>
</dbReference>
<keyword evidence="3" id="KW-1185">Reference proteome</keyword>
<dbReference type="PANTHER" id="PTHR46599">
    <property type="entry name" value="PIGGYBAC TRANSPOSABLE ELEMENT-DERIVED PROTEIN 4"/>
    <property type="match status" value="1"/>
</dbReference>
<accession>A0ABD3R070</accession>
<dbReference type="InterPro" id="IPR029526">
    <property type="entry name" value="PGBD"/>
</dbReference>
<name>A0ABD3R070_9STRA</name>
<evidence type="ECO:0000259" key="1">
    <source>
        <dbReference type="Pfam" id="PF13843"/>
    </source>
</evidence>
<dbReference type="PANTHER" id="PTHR46599:SF3">
    <property type="entry name" value="PIGGYBAC TRANSPOSABLE ELEMENT-DERIVED PROTEIN 4"/>
    <property type="match status" value="1"/>
</dbReference>
<sequence>MVSTSKPGGIGAIGSAASRLFHPGDKVREKYPKDAKLHCVNVEITGEGLRRIKNEANMCYLVNIPEVEGECYIAKKCFRVEQGLDMPFESERAPLRRDIPRPLPHGEDRTALFNVVRNVGNGLADEVLELRAQGLEVDDDNEPLDEGAGAPPPLEYNGPHNFTVPMHCPRHECNMIDERGKWAYHHWDEIASMTEFELFRMAFPEDFVKDVIIPRTNDNLGSPLMLGEFYKWLGSRGIPDRKCWWSKEAISPYSGAPFRLNNAMSFTRYLEITAALRFTDVRTPTVERDGYEDRFHEVRKMIDEFNNHYAHSYHPSWLNCLDESMSSWLNKFCPGFMCVPRKPHPFGNEYHSIADGMMSIMWRVKLVEGKDRPKKAGGQWVFPTEFPGYGKTTTTMLEMTKPIHGKGKVMVGDSGFCVREGVVECHKRGVWFQAYVEKRGNWPRGVPGAAIDMYFDDMDLGHCESLVAEHHNIPFLIHCSRDLKYVSKIMSTHGMLETVQDHPTWWKIDGNWKSFKYTEPFSRYARAKHWVNDINNCCHDPIGLEEVWGTKWWAMWQFTFLCSVAEVNAVQSRARGKNEVAEPQLHFHRELARQMIENTLDDPPTPEVAPVQHQPRTNADHALKKRAAFEGEWDLDRRKFKKVTTDYVRLKCRECGKGCRTYCLCYPGRPLCIGCFALHANEPGKAFLQNGIYDYRLVVWPGRVSIYIPTKNCFVLFSSMVNRPPSSSTTAAAAAAAAAAAEARLATVGFCGADDSVNPRLLKMISDNYPLVEWGGTGRSVPGGLWPTDGRFVCSSSNDDDDATTTRSEVGYAGGIRPTNVVSVVESASIACMASGGDRFWIDMESGVRTTVLRKPDVDDRDGTTTTNMVEEDIFDISKCYDCIDRLCEAGWISHPTGTAMNRGK</sequence>
<dbReference type="AlphaFoldDB" id="A0ABD3R070"/>
<protein>
    <recommendedName>
        <fullName evidence="1">PiggyBac transposable element-derived protein domain-containing protein</fullName>
    </recommendedName>
</protein>
<dbReference type="Proteomes" id="UP001530377">
    <property type="component" value="Unassembled WGS sequence"/>
</dbReference>
<evidence type="ECO:0000313" key="3">
    <source>
        <dbReference type="Proteomes" id="UP001530377"/>
    </source>
</evidence>
<comment type="caution">
    <text evidence="2">The sequence shown here is derived from an EMBL/GenBank/DDBJ whole genome shotgun (WGS) entry which is preliminary data.</text>
</comment>
<evidence type="ECO:0000313" key="2">
    <source>
        <dbReference type="EMBL" id="KAL3806064.1"/>
    </source>
</evidence>
<feature type="domain" description="PiggyBac transposable element-derived protein" evidence="1">
    <location>
        <begin position="237"/>
        <end position="569"/>
    </location>
</feature>
<reference evidence="2 3" key="1">
    <citation type="submission" date="2024-10" db="EMBL/GenBank/DDBJ databases">
        <title>Updated reference genomes for cyclostephanoid diatoms.</title>
        <authorList>
            <person name="Roberts W.R."/>
            <person name="Alverson A.J."/>
        </authorList>
    </citation>
    <scope>NUCLEOTIDE SEQUENCE [LARGE SCALE GENOMIC DNA]</scope>
    <source>
        <strain evidence="2 3">AJA228-03</strain>
    </source>
</reference>
<proteinExistence type="predicted"/>
<organism evidence="2 3">
    <name type="scientific">Cyclostephanos tholiformis</name>
    <dbReference type="NCBI Taxonomy" id="382380"/>
    <lineage>
        <taxon>Eukaryota</taxon>
        <taxon>Sar</taxon>
        <taxon>Stramenopiles</taxon>
        <taxon>Ochrophyta</taxon>
        <taxon>Bacillariophyta</taxon>
        <taxon>Coscinodiscophyceae</taxon>
        <taxon>Thalassiosirophycidae</taxon>
        <taxon>Stephanodiscales</taxon>
        <taxon>Stephanodiscaceae</taxon>
        <taxon>Cyclostephanos</taxon>
    </lineage>
</organism>